<dbReference type="InterPro" id="IPR001412">
    <property type="entry name" value="aa-tRNA-synth_I_CS"/>
</dbReference>
<feature type="domain" description="Valyl-tRNA synthetase tRNA-binding arm" evidence="14">
    <location>
        <begin position="895"/>
        <end position="936"/>
    </location>
</feature>
<dbReference type="InterPro" id="IPR014729">
    <property type="entry name" value="Rossmann-like_a/b/a_fold"/>
</dbReference>
<dbReference type="InterPro" id="IPR009080">
    <property type="entry name" value="tRNAsynth_Ia_anticodon-bd"/>
</dbReference>
<evidence type="ECO:0000256" key="9">
    <source>
        <dbReference type="ARBA" id="ARBA00029936"/>
    </source>
</evidence>
<evidence type="ECO:0000259" key="12">
    <source>
        <dbReference type="Pfam" id="PF00133"/>
    </source>
</evidence>
<evidence type="ECO:0000256" key="4">
    <source>
        <dbReference type="ARBA" id="ARBA00022741"/>
    </source>
</evidence>
<evidence type="ECO:0000259" key="13">
    <source>
        <dbReference type="Pfam" id="PF08264"/>
    </source>
</evidence>
<keyword evidence="5 11" id="KW-0067">ATP-binding</keyword>
<name>A0A8S1CAT9_9INSE</name>
<dbReference type="FunFam" id="3.40.50.620:FF:000020">
    <property type="entry name" value="Valine--tRNA ligase, mitochondrial"/>
    <property type="match status" value="1"/>
</dbReference>
<dbReference type="Proteomes" id="UP000494165">
    <property type="component" value="Unassembled WGS sequence"/>
</dbReference>
<dbReference type="NCBIfam" id="NF004349">
    <property type="entry name" value="PRK05729.1"/>
    <property type="match status" value="1"/>
</dbReference>
<dbReference type="SUPFAM" id="SSF52374">
    <property type="entry name" value="Nucleotidylyl transferase"/>
    <property type="match status" value="1"/>
</dbReference>
<evidence type="ECO:0000256" key="6">
    <source>
        <dbReference type="ARBA" id="ARBA00022917"/>
    </source>
</evidence>
<dbReference type="InterPro" id="IPR033705">
    <property type="entry name" value="Anticodon_Ia_Val"/>
</dbReference>
<dbReference type="AlphaFoldDB" id="A0A8S1CAT9"/>
<evidence type="ECO:0000256" key="11">
    <source>
        <dbReference type="RuleBase" id="RU363035"/>
    </source>
</evidence>
<dbReference type="PRINTS" id="PR00986">
    <property type="entry name" value="TRNASYNTHVAL"/>
</dbReference>
<dbReference type="GO" id="GO:0005829">
    <property type="term" value="C:cytosol"/>
    <property type="evidence" value="ECO:0007669"/>
    <property type="project" value="TreeGrafter"/>
</dbReference>
<dbReference type="OrthoDB" id="629407at2759"/>
<keyword evidence="3 11" id="KW-0436">Ligase</keyword>
<dbReference type="PANTHER" id="PTHR11946">
    <property type="entry name" value="VALYL-TRNA SYNTHETASES"/>
    <property type="match status" value="1"/>
</dbReference>
<dbReference type="InterPro" id="IPR002300">
    <property type="entry name" value="aa-tRNA-synth_Ia"/>
</dbReference>
<dbReference type="InterPro" id="IPR002303">
    <property type="entry name" value="Valyl-tRNA_ligase"/>
</dbReference>
<evidence type="ECO:0000256" key="8">
    <source>
        <dbReference type="ARBA" id="ARBA00024407"/>
    </source>
</evidence>
<feature type="domain" description="Aminoacyl-tRNA synthetase class Ia" evidence="12">
    <location>
        <begin position="468"/>
        <end position="635"/>
    </location>
</feature>
<dbReference type="SUPFAM" id="SSF50677">
    <property type="entry name" value="ValRS/IleRS/LeuRS editing domain"/>
    <property type="match status" value="1"/>
</dbReference>
<comment type="similarity">
    <text evidence="1 11">Belongs to the class-I aminoacyl-tRNA synthetase family.</text>
</comment>
<dbReference type="NCBIfam" id="TIGR00422">
    <property type="entry name" value="valS"/>
    <property type="match status" value="1"/>
</dbReference>
<dbReference type="PANTHER" id="PTHR11946:SF109">
    <property type="entry name" value="VALINE--TRNA LIGASE"/>
    <property type="match status" value="1"/>
</dbReference>
<dbReference type="Pfam" id="PF00133">
    <property type="entry name" value="tRNA-synt_1"/>
    <property type="match status" value="2"/>
</dbReference>
<dbReference type="InterPro" id="IPR013155">
    <property type="entry name" value="M/V/L/I-tRNA-synth_anticd-bd"/>
</dbReference>
<evidence type="ECO:0000259" key="14">
    <source>
        <dbReference type="Pfam" id="PF10458"/>
    </source>
</evidence>
<protein>
    <recommendedName>
        <fullName evidence="8">Valine--tRNA ligase</fullName>
        <ecNumber evidence="2">6.1.1.9</ecNumber>
    </recommendedName>
    <alternativeName>
        <fullName evidence="9">Valyl-tRNA synthetase</fullName>
    </alternativeName>
</protein>
<dbReference type="SUPFAM" id="SSF47323">
    <property type="entry name" value="Anticodon-binding domain of a subclass of class I aminoacyl-tRNA synthetases"/>
    <property type="match status" value="1"/>
</dbReference>
<gene>
    <name evidence="15" type="ORF">CLODIP_2_CD09293</name>
</gene>
<keyword evidence="4 11" id="KW-0547">Nucleotide-binding</keyword>
<dbReference type="CDD" id="cd07962">
    <property type="entry name" value="Anticodon_Ia_Val"/>
    <property type="match status" value="1"/>
</dbReference>
<evidence type="ECO:0000313" key="16">
    <source>
        <dbReference type="Proteomes" id="UP000494165"/>
    </source>
</evidence>
<dbReference type="Pfam" id="PF10458">
    <property type="entry name" value="Val_tRNA-synt_C"/>
    <property type="match status" value="1"/>
</dbReference>
<comment type="catalytic activity">
    <reaction evidence="10">
        <text>tRNA(Val) + L-valine + ATP = L-valyl-tRNA(Val) + AMP + diphosphate</text>
        <dbReference type="Rhea" id="RHEA:10704"/>
        <dbReference type="Rhea" id="RHEA-COMP:9672"/>
        <dbReference type="Rhea" id="RHEA-COMP:9708"/>
        <dbReference type="ChEBI" id="CHEBI:30616"/>
        <dbReference type="ChEBI" id="CHEBI:33019"/>
        <dbReference type="ChEBI" id="CHEBI:57762"/>
        <dbReference type="ChEBI" id="CHEBI:78442"/>
        <dbReference type="ChEBI" id="CHEBI:78537"/>
        <dbReference type="ChEBI" id="CHEBI:456215"/>
        <dbReference type="EC" id="6.1.1.9"/>
    </reaction>
</comment>
<dbReference type="GO" id="GO:0005524">
    <property type="term" value="F:ATP binding"/>
    <property type="evidence" value="ECO:0007669"/>
    <property type="project" value="UniProtKB-KW"/>
</dbReference>
<dbReference type="InterPro" id="IPR019499">
    <property type="entry name" value="Val-tRNA_synth_tRNA-bd"/>
</dbReference>
<dbReference type="EMBL" id="CADEPI010000016">
    <property type="protein sequence ID" value="CAB3364467.1"/>
    <property type="molecule type" value="Genomic_DNA"/>
</dbReference>
<dbReference type="GO" id="GO:0002161">
    <property type="term" value="F:aminoacyl-tRNA deacylase activity"/>
    <property type="evidence" value="ECO:0007669"/>
    <property type="project" value="InterPro"/>
</dbReference>
<comment type="caution">
    <text evidence="15">The sequence shown here is derived from an EMBL/GenBank/DDBJ whole genome shotgun (WGS) entry which is preliminary data.</text>
</comment>
<evidence type="ECO:0000256" key="10">
    <source>
        <dbReference type="ARBA" id="ARBA00047552"/>
    </source>
</evidence>
<dbReference type="GO" id="GO:0006438">
    <property type="term" value="P:valyl-tRNA aminoacylation"/>
    <property type="evidence" value="ECO:0007669"/>
    <property type="project" value="InterPro"/>
</dbReference>
<keyword evidence="16" id="KW-1185">Reference proteome</keyword>
<dbReference type="HAMAP" id="MF_02004">
    <property type="entry name" value="Val_tRNA_synth_type1"/>
    <property type="match status" value="1"/>
</dbReference>
<accession>A0A8S1CAT9</accession>
<dbReference type="GO" id="GO:0004832">
    <property type="term" value="F:valine-tRNA ligase activity"/>
    <property type="evidence" value="ECO:0007669"/>
    <property type="project" value="UniProtKB-EC"/>
</dbReference>
<reference evidence="15 16" key="1">
    <citation type="submission" date="2020-04" db="EMBL/GenBank/DDBJ databases">
        <authorList>
            <person name="Alioto T."/>
            <person name="Alioto T."/>
            <person name="Gomez Garrido J."/>
        </authorList>
    </citation>
    <scope>NUCLEOTIDE SEQUENCE [LARGE SCALE GENOMIC DNA]</scope>
</reference>
<dbReference type="Gene3D" id="3.40.50.620">
    <property type="entry name" value="HUPs"/>
    <property type="match status" value="2"/>
</dbReference>
<dbReference type="PROSITE" id="PS00178">
    <property type="entry name" value="AA_TRNA_LIGASE_I"/>
    <property type="match status" value="1"/>
</dbReference>
<evidence type="ECO:0000256" key="5">
    <source>
        <dbReference type="ARBA" id="ARBA00022840"/>
    </source>
</evidence>
<dbReference type="Gene3D" id="1.10.287.380">
    <property type="entry name" value="Valyl-tRNA synthetase, C-terminal domain"/>
    <property type="match status" value="1"/>
</dbReference>
<dbReference type="InterPro" id="IPR037118">
    <property type="entry name" value="Val-tRNA_synth_C_sf"/>
</dbReference>
<dbReference type="Gene3D" id="3.90.740.10">
    <property type="entry name" value="Valyl/Leucyl/Isoleucyl-tRNA synthetase, editing domain"/>
    <property type="match status" value="1"/>
</dbReference>
<organism evidence="15 16">
    <name type="scientific">Cloeon dipterum</name>
    <dbReference type="NCBI Taxonomy" id="197152"/>
    <lineage>
        <taxon>Eukaryota</taxon>
        <taxon>Metazoa</taxon>
        <taxon>Ecdysozoa</taxon>
        <taxon>Arthropoda</taxon>
        <taxon>Hexapoda</taxon>
        <taxon>Insecta</taxon>
        <taxon>Pterygota</taxon>
        <taxon>Palaeoptera</taxon>
        <taxon>Ephemeroptera</taxon>
        <taxon>Pisciforma</taxon>
        <taxon>Baetidae</taxon>
        <taxon>Cloeon</taxon>
    </lineage>
</organism>
<evidence type="ECO:0000256" key="3">
    <source>
        <dbReference type="ARBA" id="ARBA00022598"/>
    </source>
</evidence>
<evidence type="ECO:0000256" key="7">
    <source>
        <dbReference type="ARBA" id="ARBA00023146"/>
    </source>
</evidence>
<keyword evidence="7 11" id="KW-0030">Aminoacyl-tRNA synthetase</keyword>
<sequence length="953" mass="107854">MSRILANSQIKSKFLQNSNCLWKRVKSDSHSSKLAAAYNYKEVEDGRYRQWESQGHFSAHKTPSMDNSFSVLLPPPNVTGILHLGHALTCSIQDALIRWNRMNGKHVLWIPGLDHAGIATQTVVERHLAANKMGGRAELGREKFLDEAWKWKESKGDFIVEQIRNLGCSLDWGKQYFTLDKERSKAVVEAFIILFERGLIYRSESLVNWSCHLESAIADIEVDWLQLEEPQWIQVPGYSKKIKFGELTHVALPVENENTELVIATTRLETMLGDSAVAVNPKDARYSSFIGKFVKHPLRPGAKIPIISDDFVDPKFGTGVVKITPAHDGTDFEVGKRHGLEFLTVFSNEGKILPLGGSFDGLKRFDARKEVRKYLDSLGLIRGTSAVPNSKIPICSRSSDVIEIMLKPQWFINCKEMAVEAMKSVETGELVIDPPAFNKVWFSWLENIRDWCISRQLWWGHRIPAKRLSKRACEILKTDQVSVDQDKDVLDTWFSSALLPFASLGWPSSITKEYFPLSLMETGHDILFFWVARMVMLGKELTGELPFKKILLHGIICDSHGRKMSKSLGNVINPEDIIHGISLEDLTLRVKEGLVGSEQERKKGISAQKKAFPNGIPACGTDALRYTLCSHNAKVHYINFDVQECITNKHFCNKIWQATKYVLSNTSTKNAISAFELAEMQLSLMDRWILSRLSHTVDLMNAAFERENLHEACAAVKDFVYSNFCDIYIEASKMLLKDQNTHASCQQVLLHCVHTYLTLLAPFMPFLSEQLYQHAADDKKSIHANCYPSSAEWACFKNSDAEFKANLLIDTARAIRELKSMAKLSKQQTNVFIETAHPSLYSDNMSVLKMLGQCAELSVCSKIEPGAKTIKASLSSGTTVHVAGEVLLDFDDINRKIKKLRKEEENLVRTLSTSGFLEKAPKDVQESKRRKLQEIRLDIEKYCQQQRMDVQTA</sequence>
<evidence type="ECO:0000256" key="1">
    <source>
        <dbReference type="ARBA" id="ARBA00005594"/>
    </source>
</evidence>
<dbReference type="Pfam" id="PF08264">
    <property type="entry name" value="Anticodon_1"/>
    <property type="match status" value="1"/>
</dbReference>
<feature type="domain" description="Aminoacyl-tRNA synthetase class Ia" evidence="12">
    <location>
        <begin position="47"/>
        <end position="465"/>
    </location>
</feature>
<evidence type="ECO:0000313" key="15">
    <source>
        <dbReference type="EMBL" id="CAB3364467.1"/>
    </source>
</evidence>
<feature type="domain" description="Methionyl/Valyl/Leucyl/Isoleucyl-tRNA synthetase anticodon-binding" evidence="13">
    <location>
        <begin position="686"/>
        <end position="829"/>
    </location>
</feature>
<evidence type="ECO:0000256" key="2">
    <source>
        <dbReference type="ARBA" id="ARBA00013169"/>
    </source>
</evidence>
<dbReference type="EC" id="6.1.1.9" evidence="2"/>
<dbReference type="CDD" id="cd00817">
    <property type="entry name" value="ValRS_core"/>
    <property type="match status" value="1"/>
</dbReference>
<proteinExistence type="inferred from homology"/>
<dbReference type="InterPro" id="IPR010978">
    <property type="entry name" value="tRNA-bd_arm"/>
</dbReference>
<dbReference type="SUPFAM" id="SSF46589">
    <property type="entry name" value="tRNA-binding arm"/>
    <property type="match status" value="1"/>
</dbReference>
<keyword evidence="6 11" id="KW-0648">Protein biosynthesis</keyword>
<dbReference type="Gene3D" id="1.10.730.10">
    <property type="entry name" value="Isoleucyl-tRNA Synthetase, Domain 1"/>
    <property type="match status" value="1"/>
</dbReference>
<dbReference type="InterPro" id="IPR009008">
    <property type="entry name" value="Val/Leu/Ile-tRNA-synth_edit"/>
</dbReference>